<dbReference type="Gene3D" id="3.30.70.330">
    <property type="match status" value="1"/>
</dbReference>
<feature type="coiled-coil region" evidence="2">
    <location>
        <begin position="1401"/>
        <end position="1428"/>
    </location>
</feature>
<keyword evidence="1" id="KW-0694">RNA-binding</keyword>
<reference evidence="5" key="1">
    <citation type="journal article" date="2019" name="Sci. Rep.">
        <title>Draft genome of Tanacetum cinerariifolium, the natural source of mosquito coil.</title>
        <authorList>
            <person name="Yamashiro T."/>
            <person name="Shiraishi A."/>
            <person name="Satake H."/>
            <person name="Nakayama K."/>
        </authorList>
    </citation>
    <scope>NUCLEOTIDE SEQUENCE</scope>
</reference>
<proteinExistence type="predicted"/>
<dbReference type="PANTHER" id="PTHR33116">
    <property type="entry name" value="REVERSE TRANSCRIPTASE ZINC-BINDING DOMAIN-CONTAINING PROTEIN-RELATED-RELATED"/>
    <property type="match status" value="1"/>
</dbReference>
<feature type="region of interest" description="Disordered" evidence="3">
    <location>
        <begin position="1194"/>
        <end position="1220"/>
    </location>
</feature>
<feature type="non-terminal residue" evidence="5">
    <location>
        <position position="1439"/>
    </location>
</feature>
<feature type="compositionally biased region" description="Basic and acidic residues" evidence="3">
    <location>
        <begin position="305"/>
        <end position="319"/>
    </location>
</feature>
<gene>
    <name evidence="5" type="ORF">Tci_336649</name>
</gene>
<dbReference type="Gene3D" id="3.60.10.10">
    <property type="entry name" value="Endonuclease/exonuclease/phosphatase"/>
    <property type="match status" value="1"/>
</dbReference>
<dbReference type="SUPFAM" id="SSF54928">
    <property type="entry name" value="RNA-binding domain, RBD"/>
    <property type="match status" value="1"/>
</dbReference>
<feature type="region of interest" description="Disordered" evidence="3">
    <location>
        <begin position="285"/>
        <end position="323"/>
    </location>
</feature>
<accession>A0A699HCH5</accession>
<comment type="caution">
    <text evidence="5">The sequence shown here is derived from an EMBL/GenBank/DDBJ whole genome shotgun (WGS) entry which is preliminary data.</text>
</comment>
<dbReference type="SMART" id="SM00360">
    <property type="entry name" value="RRM"/>
    <property type="match status" value="1"/>
</dbReference>
<feature type="compositionally biased region" description="Acidic residues" evidence="3">
    <location>
        <begin position="285"/>
        <end position="304"/>
    </location>
</feature>
<dbReference type="Pfam" id="PF00076">
    <property type="entry name" value="RRM_1"/>
    <property type="match status" value="1"/>
</dbReference>
<organism evidence="5">
    <name type="scientific">Tanacetum cinerariifolium</name>
    <name type="common">Dalmatian daisy</name>
    <name type="synonym">Chrysanthemum cinerariifolium</name>
    <dbReference type="NCBI Taxonomy" id="118510"/>
    <lineage>
        <taxon>Eukaryota</taxon>
        <taxon>Viridiplantae</taxon>
        <taxon>Streptophyta</taxon>
        <taxon>Embryophyta</taxon>
        <taxon>Tracheophyta</taxon>
        <taxon>Spermatophyta</taxon>
        <taxon>Magnoliopsida</taxon>
        <taxon>eudicotyledons</taxon>
        <taxon>Gunneridae</taxon>
        <taxon>Pentapetalae</taxon>
        <taxon>asterids</taxon>
        <taxon>campanulids</taxon>
        <taxon>Asterales</taxon>
        <taxon>Asteraceae</taxon>
        <taxon>Asteroideae</taxon>
        <taxon>Anthemideae</taxon>
        <taxon>Anthemidinae</taxon>
        <taxon>Tanacetum</taxon>
    </lineage>
</organism>
<evidence type="ECO:0000313" key="5">
    <source>
        <dbReference type="EMBL" id="GEX64674.1"/>
    </source>
</evidence>
<name>A0A699HCH5_TANCI</name>
<dbReference type="EMBL" id="BKCJ010121051">
    <property type="protein sequence ID" value="GEX64674.1"/>
    <property type="molecule type" value="Genomic_DNA"/>
</dbReference>
<dbReference type="InterPro" id="IPR036691">
    <property type="entry name" value="Endo/exonu/phosph_ase_sf"/>
</dbReference>
<dbReference type="InterPro" id="IPR012677">
    <property type="entry name" value="Nucleotide-bd_a/b_plait_sf"/>
</dbReference>
<dbReference type="CDD" id="cd00590">
    <property type="entry name" value="RRM_SF"/>
    <property type="match status" value="1"/>
</dbReference>
<evidence type="ECO:0000256" key="3">
    <source>
        <dbReference type="SAM" id="MobiDB-lite"/>
    </source>
</evidence>
<evidence type="ECO:0000256" key="1">
    <source>
        <dbReference type="PROSITE-ProRule" id="PRU00176"/>
    </source>
</evidence>
<dbReference type="PROSITE" id="PS50102">
    <property type="entry name" value="RRM"/>
    <property type="match status" value="1"/>
</dbReference>
<dbReference type="InterPro" id="IPR000504">
    <property type="entry name" value="RRM_dom"/>
</dbReference>
<dbReference type="PANTHER" id="PTHR33116:SF79">
    <property type="entry name" value="REVERSE TRANSCRIPTASE DOMAIN, ZINC FINGER, CCHC-TYPE-RELATED"/>
    <property type="match status" value="1"/>
</dbReference>
<evidence type="ECO:0000256" key="2">
    <source>
        <dbReference type="SAM" id="Coils"/>
    </source>
</evidence>
<dbReference type="InterPro" id="IPR035979">
    <property type="entry name" value="RBD_domain_sf"/>
</dbReference>
<dbReference type="GO" id="GO:0003723">
    <property type="term" value="F:RNA binding"/>
    <property type="evidence" value="ECO:0007669"/>
    <property type="project" value="UniProtKB-UniRule"/>
</dbReference>
<evidence type="ECO:0000259" key="4">
    <source>
        <dbReference type="PROSITE" id="PS50102"/>
    </source>
</evidence>
<keyword evidence="2" id="KW-0175">Coiled coil</keyword>
<feature type="domain" description="RRM" evidence="4">
    <location>
        <begin position="32"/>
        <end position="128"/>
    </location>
</feature>
<sequence>MRNNNGDGRTTQGSFAMGDHRSKEDEVMKLSSSIFVTNFLDKFTAKELCTVCNQYGNVVDAFIPNRRSKSGKRFGFVHFIKIFDIDRLVNNICTIWVGRFKLHGNIARFQRSTLTKNNSQISYNKGDKNISKEFKEREENGYSKSYVHAVKIGPHSINKKEDLPVIVLDETCFNQTVYFTALMGKVKDFTSLTNLKVALANEGFENIKLKYMGGFWVMIEFNTEAAKERVTWVDIEGIPLKGWSKNTFSRITSKRGELLYFDEQEEGYLHSKRAKEVSGWNLDFEEEDDVDVDDDDDDDDDSKSDDEMSKDGIIDENRGMHKFPNVEGESDLEEVAETIFEKEQSSANVKEDCIGVQKDTRSEDLFNIYELLNKKKDNNNGDLNSDDNLKYPPGFTPNSSFNSLKNDTDRSLCSGHFKKCEIPSSVGPSMFRKINSTISDYFVMIQGEWVPNGKNIIISIYAPQELCEKKMWDYLILVLNNWNGEVVIMGDFNEVRFDNFMEQTWNDAQVTDTNALSKLTKKLKYLKENIHRWIKDNKDSSKNYKQGLKDDLVKINLLLDNGEANSDILIKHMDVLKSLQDLVKLDSMETTQKTKIKWMIEGDENLKYYHVVLNKKRNQLAIRGILAEGRWIESPVLVKGDMVNDVQSAFVANRQLLGGPFILNDLFQWLQRVVDAGMFIGIKLGPSLQVSHLFYADDAAFMGHWSDSIIDTILRVLDCFYHASGFHINMTKSKLMGFLVSIDKMDQAAMKIGCAVLKVPFSYLGTKVGCLMSLTLSWNEIVNNFLARLSKWKMKTLSIGGRLALLKSLLGSLPIYHMSLFKVPSKVIKGIHGVDCKLGKNVQNNHPSVWLDIVREDDAWRDGNNFKSLYPIMYALETQKNVIVASKMSHVDMSSSFRRAPKGGSEESQFTQLLSNMEGFSLVDMKDRWIWSLEGCGEFFIAYVRKVLDDRSLLVVLVQNMLQVDEMDLDNYWAWPIGRFCTKSSKKRIPAQSEVNQNHPLWGVRVPLFIVDFHCVTGASSGSLPSVLLLPDHRQLVWAYFPYVVPCNCFIGLGPIHERAVGVIRLMFRYPLYPCVLRDLHDTPLPLLGEMWVTWPFRSFFWVDDFACPARFPWHTTKNVTTDPAPVAADFNVQEYATLVAHPSLFGKFPEEFLCLVGLSRHYTLDEKTYPLFLDKDREVVPDRGGSELDASVDKLFDEGGSGAQSGQGDSASVGGEQGMNIQPVTETTDVVVEDVILLQPRRLKKRKTIVSDVGGPSHPPKELREDHGTPSGVFVGGKSRPSVPVITAATTITSTADHVVVVKEKIVERSLFAAESASTGGTDPAMVGLTDLTGSDFLAGGIRTVINPDSDLQKTYEEEEVVEEKDQLLKARDEEIDNIMAQLLLKEAKVTEAIRLRTESSKLETAEKSLRDEINSLNERNTIFEKERNALDVKVTDL</sequence>
<protein>
    <submittedName>
        <fullName evidence="5">Nucleotide-binding alpha-beta plait domain-containing protein</fullName>
    </submittedName>
</protein>